<accession>A0A6A5ZEG6</accession>
<dbReference type="AlphaFoldDB" id="A0A6A5ZEG6"/>
<dbReference type="InterPro" id="IPR052751">
    <property type="entry name" value="Plant_MAPKKK"/>
</dbReference>
<evidence type="ECO:0000313" key="2">
    <source>
        <dbReference type="EMBL" id="KAF2117605.1"/>
    </source>
</evidence>
<dbReference type="OrthoDB" id="4062651at2759"/>
<reference evidence="2" key="1">
    <citation type="journal article" date="2020" name="Stud. Mycol.">
        <title>101 Dothideomycetes genomes: a test case for predicting lifestyles and emergence of pathogens.</title>
        <authorList>
            <person name="Haridas S."/>
            <person name="Albert R."/>
            <person name="Binder M."/>
            <person name="Bloem J."/>
            <person name="Labutti K."/>
            <person name="Salamov A."/>
            <person name="Andreopoulos B."/>
            <person name="Baker S."/>
            <person name="Barry K."/>
            <person name="Bills G."/>
            <person name="Bluhm B."/>
            <person name="Cannon C."/>
            <person name="Castanera R."/>
            <person name="Culley D."/>
            <person name="Daum C."/>
            <person name="Ezra D."/>
            <person name="Gonzalez J."/>
            <person name="Henrissat B."/>
            <person name="Kuo A."/>
            <person name="Liang C."/>
            <person name="Lipzen A."/>
            <person name="Lutzoni F."/>
            <person name="Magnuson J."/>
            <person name="Mondo S."/>
            <person name="Nolan M."/>
            <person name="Ohm R."/>
            <person name="Pangilinan J."/>
            <person name="Park H.-J."/>
            <person name="Ramirez L."/>
            <person name="Alfaro M."/>
            <person name="Sun H."/>
            <person name="Tritt A."/>
            <person name="Yoshinaga Y."/>
            <person name="Zwiers L.-H."/>
            <person name="Turgeon B."/>
            <person name="Goodwin S."/>
            <person name="Spatafora J."/>
            <person name="Crous P."/>
            <person name="Grigoriev I."/>
        </authorList>
    </citation>
    <scope>NUCLEOTIDE SEQUENCE</scope>
    <source>
        <strain evidence="2">CBS 627.86</strain>
    </source>
</reference>
<dbReference type="InterPro" id="IPR000719">
    <property type="entry name" value="Prot_kinase_dom"/>
</dbReference>
<keyword evidence="3" id="KW-1185">Reference proteome</keyword>
<proteinExistence type="predicted"/>
<evidence type="ECO:0000259" key="1">
    <source>
        <dbReference type="PROSITE" id="PS50011"/>
    </source>
</evidence>
<dbReference type="InterPro" id="IPR011009">
    <property type="entry name" value="Kinase-like_dom_sf"/>
</dbReference>
<feature type="domain" description="Protein kinase" evidence="1">
    <location>
        <begin position="1"/>
        <end position="89"/>
    </location>
</feature>
<dbReference type="GO" id="GO:0004672">
    <property type="term" value="F:protein kinase activity"/>
    <property type="evidence" value="ECO:0007669"/>
    <property type="project" value="InterPro"/>
</dbReference>
<name>A0A6A5ZEG6_9PLEO</name>
<evidence type="ECO:0000313" key="3">
    <source>
        <dbReference type="Proteomes" id="UP000799770"/>
    </source>
</evidence>
<dbReference type="InterPro" id="IPR008271">
    <property type="entry name" value="Ser/Thr_kinase_AS"/>
</dbReference>
<organism evidence="2 3">
    <name type="scientific">Lophiotrema nucula</name>
    <dbReference type="NCBI Taxonomy" id="690887"/>
    <lineage>
        <taxon>Eukaryota</taxon>
        <taxon>Fungi</taxon>
        <taxon>Dikarya</taxon>
        <taxon>Ascomycota</taxon>
        <taxon>Pezizomycotina</taxon>
        <taxon>Dothideomycetes</taxon>
        <taxon>Pleosporomycetidae</taxon>
        <taxon>Pleosporales</taxon>
        <taxon>Lophiotremataceae</taxon>
        <taxon>Lophiotrema</taxon>
    </lineage>
</organism>
<dbReference type="Gene3D" id="1.10.510.10">
    <property type="entry name" value="Transferase(Phosphotransferase) domain 1"/>
    <property type="match status" value="1"/>
</dbReference>
<dbReference type="PROSITE" id="PS50011">
    <property type="entry name" value="PROTEIN_KINASE_DOM"/>
    <property type="match status" value="1"/>
</dbReference>
<gene>
    <name evidence="2" type="ORF">BDV96DRAFT_455661</name>
</gene>
<protein>
    <submittedName>
        <fullName evidence="2">Kinase-like domain-containing protein</fullName>
    </submittedName>
</protein>
<keyword evidence="2" id="KW-0808">Transferase</keyword>
<sequence length="89" mass="9766">LSSALAYIHSQRIRHADVKPANILLRGQDLFISDFGISRLVSEPDSTSSSNCPSTPLYSPLEISEQRVHGRKADVFSLGCVVLELLSRV</sequence>
<feature type="non-terminal residue" evidence="2">
    <location>
        <position position="1"/>
    </location>
</feature>
<dbReference type="PROSITE" id="PS00108">
    <property type="entry name" value="PROTEIN_KINASE_ST"/>
    <property type="match status" value="1"/>
</dbReference>
<dbReference type="PANTHER" id="PTHR48011:SF4">
    <property type="entry name" value="MITOGEN-ACTIVATED PROTEIN KINASE KINASE KINASE 19"/>
    <property type="match status" value="1"/>
</dbReference>
<dbReference type="CDD" id="cd00180">
    <property type="entry name" value="PKc"/>
    <property type="match status" value="1"/>
</dbReference>
<feature type="non-terminal residue" evidence="2">
    <location>
        <position position="89"/>
    </location>
</feature>
<dbReference type="GO" id="GO:0005524">
    <property type="term" value="F:ATP binding"/>
    <property type="evidence" value="ECO:0007669"/>
    <property type="project" value="InterPro"/>
</dbReference>
<dbReference type="Pfam" id="PF00069">
    <property type="entry name" value="Pkinase"/>
    <property type="match status" value="1"/>
</dbReference>
<dbReference type="Proteomes" id="UP000799770">
    <property type="component" value="Unassembled WGS sequence"/>
</dbReference>
<dbReference type="SUPFAM" id="SSF56112">
    <property type="entry name" value="Protein kinase-like (PK-like)"/>
    <property type="match status" value="1"/>
</dbReference>
<dbReference type="EMBL" id="ML977318">
    <property type="protein sequence ID" value="KAF2117605.1"/>
    <property type="molecule type" value="Genomic_DNA"/>
</dbReference>
<keyword evidence="2" id="KW-0418">Kinase</keyword>
<dbReference type="PANTHER" id="PTHR48011">
    <property type="entry name" value="CCR4-NOT TRANSCRIPTIONAL COMPLEX SUBUNIT CAF120-RELATED"/>
    <property type="match status" value="1"/>
</dbReference>
<dbReference type="GO" id="GO:0007165">
    <property type="term" value="P:signal transduction"/>
    <property type="evidence" value="ECO:0007669"/>
    <property type="project" value="TreeGrafter"/>
</dbReference>